<comment type="caution">
    <text evidence="5">The sequence shown here is derived from an EMBL/GenBank/DDBJ whole genome shotgun (WGS) entry which is preliminary data.</text>
</comment>
<dbReference type="PANTHER" id="PTHR44688:SF16">
    <property type="entry name" value="DNA-BINDING TRANSCRIPTIONAL ACTIVATOR DEVR_DOSR"/>
    <property type="match status" value="1"/>
</dbReference>
<name>A0AAW8DI30_9MICC</name>
<dbReference type="Proteomes" id="UP001242995">
    <property type="component" value="Unassembled WGS sequence"/>
</dbReference>
<keyword evidence="3" id="KW-0804">Transcription</keyword>
<dbReference type="GO" id="GO:0003677">
    <property type="term" value="F:DNA binding"/>
    <property type="evidence" value="ECO:0007669"/>
    <property type="project" value="UniProtKB-KW"/>
</dbReference>
<evidence type="ECO:0000256" key="1">
    <source>
        <dbReference type="ARBA" id="ARBA00023015"/>
    </source>
</evidence>
<proteinExistence type="predicted"/>
<accession>A0AAW8DI30</accession>
<dbReference type="SUPFAM" id="SSF52540">
    <property type="entry name" value="P-loop containing nucleoside triphosphate hydrolases"/>
    <property type="match status" value="1"/>
</dbReference>
<evidence type="ECO:0000313" key="6">
    <source>
        <dbReference type="EMBL" id="MDQ0181795.1"/>
    </source>
</evidence>
<organism evidence="5 8">
    <name type="scientific">Arthrobacter bambusae</name>
    <dbReference type="NCBI Taxonomy" id="1338426"/>
    <lineage>
        <taxon>Bacteria</taxon>
        <taxon>Bacillati</taxon>
        <taxon>Actinomycetota</taxon>
        <taxon>Actinomycetes</taxon>
        <taxon>Micrococcales</taxon>
        <taxon>Micrococcaceae</taxon>
        <taxon>Arthrobacter</taxon>
    </lineage>
</organism>
<dbReference type="EMBL" id="JAUSRG010000007">
    <property type="protein sequence ID" value="MDP9905697.1"/>
    <property type="molecule type" value="Genomic_DNA"/>
</dbReference>
<dbReference type="SUPFAM" id="SSF46894">
    <property type="entry name" value="C-terminal effector domain of the bipartite response regulators"/>
    <property type="match status" value="1"/>
</dbReference>
<dbReference type="PANTHER" id="PTHR44688">
    <property type="entry name" value="DNA-BINDING TRANSCRIPTIONAL ACTIVATOR DEVR_DOSR"/>
    <property type="match status" value="1"/>
</dbReference>
<dbReference type="SMART" id="SM00421">
    <property type="entry name" value="HTH_LUXR"/>
    <property type="match status" value="1"/>
</dbReference>
<dbReference type="AlphaFoldDB" id="A0AAW8DI30"/>
<dbReference type="Proteomes" id="UP001230951">
    <property type="component" value="Unassembled WGS sequence"/>
</dbReference>
<protein>
    <submittedName>
        <fullName evidence="5">DNA-binding CsgD family transcriptional regulator</fullName>
    </submittedName>
</protein>
<feature type="domain" description="HTH luxR-type" evidence="4">
    <location>
        <begin position="771"/>
        <end position="835"/>
    </location>
</feature>
<evidence type="ECO:0000313" key="8">
    <source>
        <dbReference type="Proteomes" id="UP001242995"/>
    </source>
</evidence>
<keyword evidence="2 5" id="KW-0238">DNA-binding</keyword>
<evidence type="ECO:0000313" key="7">
    <source>
        <dbReference type="Proteomes" id="UP001230951"/>
    </source>
</evidence>
<dbReference type="InterPro" id="IPR016032">
    <property type="entry name" value="Sig_transdc_resp-reg_C-effctor"/>
</dbReference>
<evidence type="ECO:0000256" key="3">
    <source>
        <dbReference type="ARBA" id="ARBA00023163"/>
    </source>
</evidence>
<dbReference type="Pfam" id="PF00196">
    <property type="entry name" value="GerE"/>
    <property type="match status" value="1"/>
</dbReference>
<dbReference type="EMBL" id="JAUSTF010000007">
    <property type="protein sequence ID" value="MDQ0181795.1"/>
    <property type="molecule type" value="Genomic_DNA"/>
</dbReference>
<gene>
    <name evidence="5" type="ORF">J2S90_002668</name>
    <name evidence="6" type="ORF">J2S93_003234</name>
</gene>
<evidence type="ECO:0000259" key="4">
    <source>
        <dbReference type="PROSITE" id="PS50043"/>
    </source>
</evidence>
<dbReference type="CDD" id="cd06170">
    <property type="entry name" value="LuxR_C_like"/>
    <property type="match status" value="1"/>
</dbReference>
<sequence>MRIVGRAGSGRSTAIREIITELEKTGAEVYSLFGARLLQQTPLAGIASLGLDMRGRHTGPLGMADVLAEQLSQRGSRIIVVDDIDLLDNESLAVLDIAQRRSQRPMIMSMDDSPIYPRTSVLVPERWPEAQVRLPSLRYDQVNQLIAETLSAPADVDVTAHILMKSAGNPRLVVRIAQSGVLNKLLTLCEGEWRMTGHTLWNEDLRGTAEALLQGLEPDELLALDALSMLGTRSVASLHSIVATTMLDRLEGRGLVAVSENIDGELCVASNPPLLVDYFRDNHVLYSRRVLVKRIENVAEALAPAPGNGRFMTPSVAAAVGQLREESGAGGTLAARHFQEQLRVREEAHYEQWEADPSMANSAAFLKFYWGGPIDPERIEHVFAHTVMVNGKAEDSLFFTMTRALWAITRGDDVAAAQGMLSELAALSPQQEAEAEGFGLFLAASYDRMPANLGEILDSYGNAYPQSGVLTVVRAILEVYRFDGLAALKALESTDDFGLASGIEPFVRGLALLVAGRLDEALVFSLNRRIEARRGLDRFGFVANSYVAALALTQSGFGQHADLMMSSVFALGRPGFLASALHDAMLRLVGLRALMDEEKEPASVGAQARTHVADIGPLPGTGKGVFDLFAQRYDDPQSFDASAITLIDAQLDRGFLTEAAYTSVFIMCLLPSREVLERAEHVFRNSKVTSHNQFLAIAEAVVDDDHGLLKVLLDKYRPDADLHAVRLLLKGASKRRLLERVRTAAAAMQQAERHFDGRFPMAGEHLSLNIGHELSPTLSVRETEVAILAGSQTNIEISARLAISLRTVENHISRALKKTGMTTRQALYRYVQGSIRE</sequence>
<evidence type="ECO:0000313" key="5">
    <source>
        <dbReference type="EMBL" id="MDP9905697.1"/>
    </source>
</evidence>
<dbReference type="InterPro" id="IPR027417">
    <property type="entry name" value="P-loop_NTPase"/>
</dbReference>
<keyword evidence="1" id="KW-0805">Transcription regulation</keyword>
<dbReference type="Gene3D" id="1.10.10.10">
    <property type="entry name" value="Winged helix-like DNA-binding domain superfamily/Winged helix DNA-binding domain"/>
    <property type="match status" value="1"/>
</dbReference>
<dbReference type="PROSITE" id="PS50043">
    <property type="entry name" value="HTH_LUXR_2"/>
    <property type="match status" value="1"/>
</dbReference>
<evidence type="ECO:0000256" key="2">
    <source>
        <dbReference type="ARBA" id="ARBA00023125"/>
    </source>
</evidence>
<dbReference type="InterPro" id="IPR036388">
    <property type="entry name" value="WH-like_DNA-bd_sf"/>
</dbReference>
<keyword evidence="7" id="KW-1185">Reference proteome</keyword>
<reference evidence="5 7" key="1">
    <citation type="submission" date="2023-07" db="EMBL/GenBank/DDBJ databases">
        <title>Sorghum-associated microbial communities from plants grown in Nebraska, USA.</title>
        <authorList>
            <person name="Schachtman D."/>
        </authorList>
    </citation>
    <scope>NUCLEOTIDE SEQUENCE</scope>
    <source>
        <strain evidence="5">DS1006</strain>
        <strain evidence="6 7">DS1016</strain>
    </source>
</reference>
<dbReference type="GO" id="GO:0006355">
    <property type="term" value="P:regulation of DNA-templated transcription"/>
    <property type="evidence" value="ECO:0007669"/>
    <property type="project" value="InterPro"/>
</dbReference>
<dbReference type="InterPro" id="IPR000792">
    <property type="entry name" value="Tscrpt_reg_LuxR_C"/>
</dbReference>
<dbReference type="RefSeq" id="WP_306961878.1">
    <property type="nucleotide sequence ID" value="NZ_JAUSRG010000007.1"/>
</dbReference>